<feature type="compositionally biased region" description="Low complexity" evidence="3">
    <location>
        <begin position="16"/>
        <end position="28"/>
    </location>
</feature>
<evidence type="ECO:0000256" key="2">
    <source>
        <dbReference type="ARBA" id="ARBA00023125"/>
    </source>
</evidence>
<reference evidence="4 5" key="1">
    <citation type="submission" date="2015-09" db="EMBL/GenBank/DDBJ databases">
        <authorList>
            <consortium name="Swine Surveillance"/>
        </authorList>
    </citation>
    <scope>NUCLEOTIDE SEQUENCE [LARGE SCALE GENOMIC DNA]</scope>
    <source>
        <strain evidence="4 5">CECT 7648</strain>
    </source>
</reference>
<evidence type="ECO:0000313" key="5">
    <source>
        <dbReference type="Proteomes" id="UP000054935"/>
    </source>
</evidence>
<keyword evidence="2 4" id="KW-0238">DNA-binding</keyword>
<dbReference type="InterPro" id="IPR000119">
    <property type="entry name" value="Hist_DNA-bd"/>
</dbReference>
<feature type="compositionally biased region" description="Low complexity" evidence="3">
    <location>
        <begin position="39"/>
        <end position="51"/>
    </location>
</feature>
<evidence type="ECO:0000313" key="4">
    <source>
        <dbReference type="EMBL" id="CUH80352.1"/>
    </source>
</evidence>
<organism evidence="4 5">
    <name type="scientific">Tropicibacter naphthalenivorans</name>
    <dbReference type="NCBI Taxonomy" id="441103"/>
    <lineage>
        <taxon>Bacteria</taxon>
        <taxon>Pseudomonadati</taxon>
        <taxon>Pseudomonadota</taxon>
        <taxon>Alphaproteobacteria</taxon>
        <taxon>Rhodobacterales</taxon>
        <taxon>Roseobacteraceae</taxon>
        <taxon>Tropicibacter</taxon>
    </lineage>
</organism>
<dbReference type="GO" id="GO:0003677">
    <property type="term" value="F:DNA binding"/>
    <property type="evidence" value="ECO:0007669"/>
    <property type="project" value="UniProtKB-KW"/>
</dbReference>
<proteinExistence type="inferred from homology"/>
<dbReference type="Pfam" id="PF00216">
    <property type="entry name" value="Bac_DNA_binding"/>
    <property type="match status" value="1"/>
</dbReference>
<dbReference type="Gene3D" id="4.10.520.10">
    <property type="entry name" value="IHF-like DNA-binding proteins"/>
    <property type="match status" value="1"/>
</dbReference>
<dbReference type="EMBL" id="CYSE01000005">
    <property type="protein sequence ID" value="CUH80352.1"/>
    <property type="molecule type" value="Genomic_DNA"/>
</dbReference>
<name>A0A0P1GZH7_9RHOB</name>
<dbReference type="STRING" id="441103.TRN7648_02943"/>
<gene>
    <name evidence="4" type="ORF">TRN7648_02943</name>
</gene>
<protein>
    <submittedName>
        <fullName evidence="4">Bacterial DNA-binding protein</fullName>
    </submittedName>
</protein>
<accession>A0A0P1GZH7</accession>
<feature type="region of interest" description="Disordered" evidence="3">
    <location>
        <begin position="1"/>
        <end position="51"/>
    </location>
</feature>
<keyword evidence="5" id="KW-1185">Reference proteome</keyword>
<evidence type="ECO:0000256" key="3">
    <source>
        <dbReference type="SAM" id="MobiDB-lite"/>
    </source>
</evidence>
<dbReference type="SUPFAM" id="SSF47729">
    <property type="entry name" value="IHF-like DNA-binding proteins"/>
    <property type="match status" value="1"/>
</dbReference>
<comment type="similarity">
    <text evidence="1">Belongs to the bacterial histone-like protein family.</text>
</comment>
<evidence type="ECO:0000256" key="1">
    <source>
        <dbReference type="ARBA" id="ARBA00010529"/>
    </source>
</evidence>
<dbReference type="InterPro" id="IPR010992">
    <property type="entry name" value="IHF-like_DNA-bd_dom_sf"/>
</dbReference>
<feature type="region of interest" description="Disordered" evidence="3">
    <location>
        <begin position="124"/>
        <end position="149"/>
    </location>
</feature>
<dbReference type="GO" id="GO:0030527">
    <property type="term" value="F:structural constituent of chromatin"/>
    <property type="evidence" value="ECO:0007669"/>
    <property type="project" value="InterPro"/>
</dbReference>
<dbReference type="Proteomes" id="UP000054935">
    <property type="component" value="Unassembled WGS sequence"/>
</dbReference>
<dbReference type="RefSeq" id="WP_234988827.1">
    <property type="nucleotide sequence ID" value="NZ_CYSE01000005.1"/>
</dbReference>
<sequence length="149" mass="16187">MATETKTTTRRRTTSTRKTSSAAASTKTPKAEEVLAELTGEPTPAETTMPTADIVELTEQPELKKRELIEMAVERSGVKKRDAKPAIEAVLAILGEALAEGRELNLQPLGKLKVTRMKKGDNGQIINARVRQPQTDEISDTDPLAHAAE</sequence>
<dbReference type="AlphaFoldDB" id="A0A0P1GZH7"/>